<dbReference type="Proteomes" id="UP000265703">
    <property type="component" value="Unassembled WGS sequence"/>
</dbReference>
<dbReference type="AlphaFoldDB" id="A0A397SGP5"/>
<gene>
    <name evidence="2" type="ORF">C1645_861295</name>
</gene>
<comment type="caution">
    <text evidence="2">The sequence shown here is derived from an EMBL/GenBank/DDBJ whole genome shotgun (WGS) entry which is preliminary data.</text>
</comment>
<evidence type="ECO:0000313" key="2">
    <source>
        <dbReference type="EMBL" id="RIA83137.1"/>
    </source>
</evidence>
<sequence>METEIPEEEDSSDGLPGPKETPSTMNGDFLKHSYRICTRGLKEEEGTNESIEKVSKKSEVIAKALEEEKPLVSIEDYDDVYFDEEDLKEEEGELNEIKSDNEVIIIVMEDTKGKSHQ</sequence>
<keyword evidence="3" id="KW-1185">Reference proteome</keyword>
<proteinExistence type="predicted"/>
<accession>A0A397SGP5</accession>
<dbReference type="EMBL" id="QKYT01000595">
    <property type="protein sequence ID" value="RIA83137.1"/>
    <property type="molecule type" value="Genomic_DNA"/>
</dbReference>
<feature type="compositionally biased region" description="Acidic residues" evidence="1">
    <location>
        <begin position="1"/>
        <end position="12"/>
    </location>
</feature>
<evidence type="ECO:0000313" key="3">
    <source>
        <dbReference type="Proteomes" id="UP000265703"/>
    </source>
</evidence>
<organism evidence="2 3">
    <name type="scientific">Glomus cerebriforme</name>
    <dbReference type="NCBI Taxonomy" id="658196"/>
    <lineage>
        <taxon>Eukaryota</taxon>
        <taxon>Fungi</taxon>
        <taxon>Fungi incertae sedis</taxon>
        <taxon>Mucoromycota</taxon>
        <taxon>Glomeromycotina</taxon>
        <taxon>Glomeromycetes</taxon>
        <taxon>Glomerales</taxon>
        <taxon>Glomeraceae</taxon>
        <taxon>Glomus</taxon>
    </lineage>
</organism>
<reference evidence="2 3" key="1">
    <citation type="submission" date="2018-06" db="EMBL/GenBank/DDBJ databases">
        <title>Comparative genomics reveals the genomic features of Rhizophagus irregularis, R. cerebriforme, R. diaphanum and Gigaspora rosea, and their symbiotic lifestyle signature.</title>
        <authorList>
            <person name="Morin E."/>
            <person name="San Clemente H."/>
            <person name="Chen E.C.H."/>
            <person name="De La Providencia I."/>
            <person name="Hainaut M."/>
            <person name="Kuo A."/>
            <person name="Kohler A."/>
            <person name="Murat C."/>
            <person name="Tang N."/>
            <person name="Roy S."/>
            <person name="Loubradou J."/>
            <person name="Henrissat B."/>
            <person name="Grigoriev I.V."/>
            <person name="Corradi N."/>
            <person name="Roux C."/>
            <person name="Martin F.M."/>
        </authorList>
    </citation>
    <scope>NUCLEOTIDE SEQUENCE [LARGE SCALE GENOMIC DNA]</scope>
    <source>
        <strain evidence="2 3">DAOM 227022</strain>
    </source>
</reference>
<name>A0A397SGP5_9GLOM</name>
<evidence type="ECO:0000256" key="1">
    <source>
        <dbReference type="SAM" id="MobiDB-lite"/>
    </source>
</evidence>
<feature type="region of interest" description="Disordered" evidence="1">
    <location>
        <begin position="1"/>
        <end position="28"/>
    </location>
</feature>
<protein>
    <submittedName>
        <fullName evidence="2">Uncharacterized protein</fullName>
    </submittedName>
</protein>